<protein>
    <submittedName>
        <fullName evidence="2">Uncharacterized protein</fullName>
    </submittedName>
</protein>
<sequence length="113" mass="12987">MQFDLMLDPITAIDACTCVEKCMLIPDLVLIQKWRQYKYFDSKLHKNELVIQKFARGKQNLHHQHNNIGAWISKIRSVTLEISSENDHEVSTNMSQSATPNNSSKCQAPSVER</sequence>
<name>A0A1B6MPV2_9HEMI</name>
<evidence type="ECO:0000256" key="1">
    <source>
        <dbReference type="SAM" id="MobiDB-lite"/>
    </source>
</evidence>
<feature type="compositionally biased region" description="Polar residues" evidence="1">
    <location>
        <begin position="91"/>
        <end position="107"/>
    </location>
</feature>
<organism evidence="2">
    <name type="scientific">Graphocephala atropunctata</name>
    <dbReference type="NCBI Taxonomy" id="36148"/>
    <lineage>
        <taxon>Eukaryota</taxon>
        <taxon>Metazoa</taxon>
        <taxon>Ecdysozoa</taxon>
        <taxon>Arthropoda</taxon>
        <taxon>Hexapoda</taxon>
        <taxon>Insecta</taxon>
        <taxon>Pterygota</taxon>
        <taxon>Neoptera</taxon>
        <taxon>Paraneoptera</taxon>
        <taxon>Hemiptera</taxon>
        <taxon>Auchenorrhyncha</taxon>
        <taxon>Membracoidea</taxon>
        <taxon>Cicadellidae</taxon>
        <taxon>Cicadellinae</taxon>
        <taxon>Cicadellini</taxon>
        <taxon>Graphocephala</taxon>
    </lineage>
</organism>
<proteinExistence type="predicted"/>
<feature type="region of interest" description="Disordered" evidence="1">
    <location>
        <begin position="86"/>
        <end position="113"/>
    </location>
</feature>
<reference evidence="2" key="1">
    <citation type="submission" date="2015-11" db="EMBL/GenBank/DDBJ databases">
        <title>De novo transcriptome assembly of four potential Pierce s Disease insect vectors from Arizona vineyards.</title>
        <authorList>
            <person name="Tassone E.E."/>
        </authorList>
    </citation>
    <scope>NUCLEOTIDE SEQUENCE</scope>
</reference>
<accession>A0A1B6MPV2</accession>
<dbReference type="EMBL" id="GEBQ01001987">
    <property type="protein sequence ID" value="JAT37990.1"/>
    <property type="molecule type" value="Transcribed_RNA"/>
</dbReference>
<dbReference type="AlphaFoldDB" id="A0A1B6MPV2"/>
<gene>
    <name evidence="2" type="ORF">g.39887</name>
</gene>
<feature type="non-terminal residue" evidence="2">
    <location>
        <position position="113"/>
    </location>
</feature>
<evidence type="ECO:0000313" key="2">
    <source>
        <dbReference type="EMBL" id="JAT37990.1"/>
    </source>
</evidence>